<proteinExistence type="inferred from homology"/>
<dbReference type="InterPro" id="IPR001680">
    <property type="entry name" value="WD40_rpt"/>
</dbReference>
<evidence type="ECO:0000256" key="2">
    <source>
        <dbReference type="ARBA" id="ARBA00022490"/>
    </source>
</evidence>
<dbReference type="PROSITE" id="PS50082">
    <property type="entry name" value="WD_REPEATS_2"/>
    <property type="match status" value="2"/>
</dbReference>
<dbReference type="InterPro" id="IPR015943">
    <property type="entry name" value="WD40/YVTN_repeat-like_dom_sf"/>
</dbReference>
<dbReference type="GO" id="GO:0005737">
    <property type="term" value="C:cytoplasm"/>
    <property type="evidence" value="ECO:0000318"/>
    <property type="project" value="GO_Central"/>
</dbReference>
<dbReference type="PANTHER" id="PTHR14344:SF3">
    <property type="entry name" value="WD REPEAT-CONTAINING PROTEIN 6"/>
    <property type="match status" value="1"/>
</dbReference>
<reference evidence="9" key="3">
    <citation type="submission" date="2020-12" db="UniProtKB">
        <authorList>
            <consortium name="EnsemblPlants"/>
        </authorList>
    </citation>
    <scope>IDENTIFICATION</scope>
</reference>
<gene>
    <name evidence="9" type="primary">LOC112280362</name>
</gene>
<evidence type="ECO:0008006" key="11">
    <source>
        <dbReference type="Google" id="ProtNLM"/>
    </source>
</evidence>
<feature type="repeat" description="WD" evidence="7">
    <location>
        <begin position="277"/>
        <end position="309"/>
    </location>
</feature>
<dbReference type="Gramene" id="Pp3c3_23690V3.5">
    <property type="protein sequence ID" value="Pp3c3_23690V3.5"/>
    <property type="gene ID" value="Pp3c3_23690"/>
</dbReference>
<keyword evidence="2" id="KW-0963">Cytoplasm</keyword>
<dbReference type="EMBL" id="ABEU02000003">
    <property type="status" value="NOT_ANNOTATED_CDS"/>
    <property type="molecule type" value="Genomic_DNA"/>
</dbReference>
<sequence length="1496" mass="163536">MGMESVGGIVIEVEKRDSGWRAEVVAMQSEEEDEEASLGDCGVFKGPYLGDVSALCFLSTPSLPYLVAGTGPQILLYDLATGYLLLSQHVFDGVRVHGIHVRRDHPADHPESNNLATIAVHGEGRVKILKLQGGYKKKAADFSLCIEQSLPRFFQWVLDVKFLQEESSLTGGERQDLVAVGLSDNSVSIWNLQKCSVVLRVECSERCLLYSLRLWGSSIESLCVAAGTIFNKVLIWDAKCWNKEDKQQKCLDLFRNINNAGNNTVPLAWTAEPLQELLGHEGSIHRISWSEDGLCFASASDDRSARIWSRPATDTLLFTSGPVLYGHGARLWDCQIADNLLITASEDCTSRIWTRQGHHLATLTGHTGRGIWRCEYNHESEILVTAGADSAIKVQSLAKWNHEALVYVRGGAPNNLRSLPQASVSKLEIFRISLIGPNVLGEGSSTSMDSNSEYVRCLHLAGPATLYIATNQGHAYHVALLDSAKQDWTEITHGEISGPIVCMDLLVDGAAVVGRAPNEDKKDAMVAFGNGSGIATAIGVRILGNKPTVIWQCKWLADRERQLLGVFWCKSLGRRFAFTTDPRGLVRVWLLERCLEVQASAEGQDSQIQALLIANYQSSLQARIVCLDVCPLAELLVCGDQRGNLVLFNFPKTFLQSHTREGLGAPLQLQSVGVFKGAHGISPVASVYVASSINSKDAVITSTGRDGCICKFLVDTVTIKDNGESTSQSFACTGVEDVSAITVVESVERRQDQRKCNRRLAAGFIASNFILWDLTQQSELMRVACGGWRRPHSYVVGDIPEHQCCFAFLKDHIIHVHRNWANVPLLPDSMDITKDDNPNSIQKLISQLPQSLHGQFHGREIHSVQFVPAGNTSMSSDQHLRKWIATGSEDGAVRISRYDAGMVTNLESFLMLGEHTGGSAVRALTLVQGAQTYVHYEPPSIRNLDVSMKDPILLLSVGAKEVLTCWLLEWKQEPNSGSASVDEVEMIGTVSEDDVQQNLVTEVLSSRWLCSYSPPRTFKLRRKEKTASKVYDKQHVDASAEVEDTQKKLKQLTGGSTVGANDVDDLRFLAVTALSVYSLDIGSVFCFVVTASSNAILKLLGMNLTTRTWVEVAVLEHHTVPVLALQHLVVPMEGGRQNMYLIISGATDGSIAVWDITNLVVTFTRQMVSGMQSLTSSTGIQLRPRTGRGSQGGRRSRSKKQRQAGLSRDKKNLEASKNVVEREFDVVSPNNDVAKEKLNTTEGAVADSKADIGAAVPVEDLSKATESFTYQSSVLYPLCTFTEAHQSGVNCLSAATVIGKRDSEVVVVSGGDDQSLHVLRFELIEEKLHECAPTKGSSGDDVNVSATSSAESLLARGDSAPKVQLAINSTYRVSVHGAHSSAVKGIWTDGAWVFSTGLDQRLRCWRLSDIATYCESSTAFRDTEDSIDKSLSSSPSLLECYLCVIDVPEAESLHVESVPISSTICGTHGECGVTLIFYMKCDFCTSHHNSTCLEIR</sequence>
<keyword evidence="10" id="KW-1185">Reference proteome</keyword>
<feature type="repeat" description="WD" evidence="7">
    <location>
        <begin position="1141"/>
        <end position="1158"/>
    </location>
</feature>
<feature type="region of interest" description="Disordered" evidence="8">
    <location>
        <begin position="1174"/>
        <end position="1212"/>
    </location>
</feature>
<evidence type="ECO:0000256" key="8">
    <source>
        <dbReference type="SAM" id="MobiDB-lite"/>
    </source>
</evidence>
<comment type="subcellular location">
    <subcellularLocation>
        <location evidence="1">Cytoplasm</location>
    </subcellularLocation>
</comment>
<accession>A0A7I4DAK3</accession>
<protein>
    <recommendedName>
        <fullName evidence="11">WD repeat-containing protein 6</fullName>
    </recommendedName>
</protein>
<keyword evidence="4" id="KW-0819">tRNA processing</keyword>
<dbReference type="PROSITE" id="PS50294">
    <property type="entry name" value="WD_REPEATS_REGION"/>
    <property type="match status" value="1"/>
</dbReference>
<evidence type="ECO:0000256" key="7">
    <source>
        <dbReference type="PROSITE-ProRule" id="PRU00221"/>
    </source>
</evidence>
<evidence type="ECO:0000256" key="1">
    <source>
        <dbReference type="ARBA" id="ARBA00004496"/>
    </source>
</evidence>
<dbReference type="FunCoup" id="A0A7I4DAK3">
    <property type="interactions" value="3428"/>
</dbReference>
<keyword evidence="5" id="KW-0677">Repeat</keyword>
<comment type="similarity">
    <text evidence="6">Belongs to the WD repeat WDR6 family.</text>
</comment>
<reference evidence="9 10" key="2">
    <citation type="journal article" date="2018" name="Plant J.">
        <title>The Physcomitrella patens chromosome-scale assembly reveals moss genome structure and evolution.</title>
        <authorList>
            <person name="Lang D."/>
            <person name="Ullrich K.K."/>
            <person name="Murat F."/>
            <person name="Fuchs J."/>
            <person name="Jenkins J."/>
            <person name="Haas F.B."/>
            <person name="Piednoel M."/>
            <person name="Gundlach H."/>
            <person name="Van Bel M."/>
            <person name="Meyberg R."/>
            <person name="Vives C."/>
            <person name="Morata J."/>
            <person name="Symeonidi A."/>
            <person name="Hiss M."/>
            <person name="Muchero W."/>
            <person name="Kamisugi Y."/>
            <person name="Saleh O."/>
            <person name="Blanc G."/>
            <person name="Decker E.L."/>
            <person name="van Gessel N."/>
            <person name="Grimwood J."/>
            <person name="Hayes R.D."/>
            <person name="Graham S.W."/>
            <person name="Gunter L.E."/>
            <person name="McDaniel S.F."/>
            <person name="Hoernstein S.N.W."/>
            <person name="Larsson A."/>
            <person name="Li F.W."/>
            <person name="Perroud P.F."/>
            <person name="Phillips J."/>
            <person name="Ranjan P."/>
            <person name="Rokshar D.S."/>
            <person name="Rothfels C.J."/>
            <person name="Schneider L."/>
            <person name="Shu S."/>
            <person name="Stevenson D.W."/>
            <person name="Thummler F."/>
            <person name="Tillich M."/>
            <person name="Villarreal Aguilar J.C."/>
            <person name="Widiez T."/>
            <person name="Wong G.K."/>
            <person name="Wymore A."/>
            <person name="Zhang Y."/>
            <person name="Zimmer A.D."/>
            <person name="Quatrano R.S."/>
            <person name="Mayer K.F.X."/>
            <person name="Goodstein D."/>
            <person name="Casacuberta J.M."/>
            <person name="Vandepoele K."/>
            <person name="Reski R."/>
            <person name="Cuming A.C."/>
            <person name="Tuskan G.A."/>
            <person name="Maumus F."/>
            <person name="Salse J."/>
            <person name="Schmutz J."/>
            <person name="Rensing S.A."/>
        </authorList>
    </citation>
    <scope>NUCLEOTIDE SEQUENCE [LARGE SCALE GENOMIC DNA]</scope>
    <source>
        <strain evidence="9 10">cv. Gransden 2004</strain>
    </source>
</reference>
<dbReference type="Gene3D" id="2.130.10.10">
    <property type="entry name" value="YVTN repeat-like/Quinoprotein amine dehydrogenase"/>
    <property type="match status" value="5"/>
</dbReference>
<evidence type="ECO:0000256" key="5">
    <source>
        <dbReference type="ARBA" id="ARBA00022737"/>
    </source>
</evidence>
<dbReference type="InterPro" id="IPR036322">
    <property type="entry name" value="WD40_repeat_dom_sf"/>
</dbReference>
<name>A0A7I4DAK3_PHYPA</name>
<dbReference type="SUPFAM" id="SSF50978">
    <property type="entry name" value="WD40 repeat-like"/>
    <property type="match status" value="4"/>
</dbReference>
<organism evidence="9 10">
    <name type="scientific">Physcomitrium patens</name>
    <name type="common">Spreading-leaved earth moss</name>
    <name type="synonym">Physcomitrella patens</name>
    <dbReference type="NCBI Taxonomy" id="3218"/>
    <lineage>
        <taxon>Eukaryota</taxon>
        <taxon>Viridiplantae</taxon>
        <taxon>Streptophyta</taxon>
        <taxon>Embryophyta</taxon>
        <taxon>Bryophyta</taxon>
        <taxon>Bryophytina</taxon>
        <taxon>Bryopsida</taxon>
        <taxon>Funariidae</taxon>
        <taxon>Funariales</taxon>
        <taxon>Funariaceae</taxon>
        <taxon>Physcomitrium</taxon>
    </lineage>
</organism>
<dbReference type="Pfam" id="PF00400">
    <property type="entry name" value="WD40"/>
    <property type="match status" value="2"/>
</dbReference>
<reference evidence="9 10" key="1">
    <citation type="journal article" date="2008" name="Science">
        <title>The Physcomitrella genome reveals evolutionary insights into the conquest of land by plants.</title>
        <authorList>
            <person name="Rensing S."/>
            <person name="Lang D."/>
            <person name="Zimmer A."/>
            <person name="Terry A."/>
            <person name="Salamov A."/>
            <person name="Shapiro H."/>
            <person name="Nishiyama T."/>
            <person name="Perroud P.-F."/>
            <person name="Lindquist E."/>
            <person name="Kamisugi Y."/>
            <person name="Tanahashi T."/>
            <person name="Sakakibara K."/>
            <person name="Fujita T."/>
            <person name="Oishi K."/>
            <person name="Shin-I T."/>
            <person name="Kuroki Y."/>
            <person name="Toyoda A."/>
            <person name="Suzuki Y."/>
            <person name="Hashimoto A."/>
            <person name="Yamaguchi K."/>
            <person name="Sugano A."/>
            <person name="Kohara Y."/>
            <person name="Fujiyama A."/>
            <person name="Anterola A."/>
            <person name="Aoki S."/>
            <person name="Ashton N."/>
            <person name="Barbazuk W.B."/>
            <person name="Barker E."/>
            <person name="Bennetzen J."/>
            <person name="Bezanilla M."/>
            <person name="Blankenship R."/>
            <person name="Cho S.H."/>
            <person name="Dutcher S."/>
            <person name="Estelle M."/>
            <person name="Fawcett J.A."/>
            <person name="Gundlach H."/>
            <person name="Hanada K."/>
            <person name="Heyl A."/>
            <person name="Hicks K.A."/>
            <person name="Hugh J."/>
            <person name="Lohr M."/>
            <person name="Mayer K."/>
            <person name="Melkozernov A."/>
            <person name="Murata T."/>
            <person name="Nelson D."/>
            <person name="Pils B."/>
            <person name="Prigge M."/>
            <person name="Reiss B."/>
            <person name="Renner T."/>
            <person name="Rombauts S."/>
            <person name="Rushton P."/>
            <person name="Sanderfoot A."/>
            <person name="Schween G."/>
            <person name="Shiu S.-H."/>
            <person name="Stueber K."/>
            <person name="Theodoulou F.L."/>
            <person name="Tu H."/>
            <person name="Van de Peer Y."/>
            <person name="Verrier P.J."/>
            <person name="Waters E."/>
            <person name="Wood A."/>
            <person name="Yang L."/>
            <person name="Cove D."/>
            <person name="Cuming A."/>
            <person name="Hasebe M."/>
            <person name="Lucas S."/>
            <person name="Mishler D.B."/>
            <person name="Reski R."/>
            <person name="Grigoriev I."/>
            <person name="Quatrano R.S."/>
            <person name="Boore J.L."/>
        </authorList>
    </citation>
    <scope>NUCLEOTIDE SEQUENCE [LARGE SCALE GENOMIC DNA]</scope>
    <source>
        <strain evidence="9 10">cv. Gransden 2004</strain>
    </source>
</reference>
<evidence type="ECO:0000256" key="3">
    <source>
        <dbReference type="ARBA" id="ARBA00022574"/>
    </source>
</evidence>
<dbReference type="InParanoid" id="A0A7I4DAK3"/>
<evidence type="ECO:0000256" key="6">
    <source>
        <dbReference type="ARBA" id="ARBA00038255"/>
    </source>
</evidence>
<evidence type="ECO:0000313" key="10">
    <source>
        <dbReference type="Proteomes" id="UP000006727"/>
    </source>
</evidence>
<dbReference type="SMART" id="SM00320">
    <property type="entry name" value="WD40"/>
    <property type="match status" value="9"/>
</dbReference>
<dbReference type="EnsemblPlants" id="Pp3c3_23690V3.5">
    <property type="protein sequence ID" value="Pp3c3_23690V3.5"/>
    <property type="gene ID" value="Pp3c3_23690"/>
</dbReference>
<keyword evidence="3 7" id="KW-0853">WD repeat</keyword>
<dbReference type="PANTHER" id="PTHR14344">
    <property type="entry name" value="WD REPEAT PROTEIN"/>
    <property type="match status" value="1"/>
</dbReference>
<evidence type="ECO:0000256" key="4">
    <source>
        <dbReference type="ARBA" id="ARBA00022694"/>
    </source>
</evidence>
<evidence type="ECO:0000313" key="9">
    <source>
        <dbReference type="EnsemblPlants" id="Pp3c3_23690V3.5"/>
    </source>
</evidence>
<dbReference type="GO" id="GO:0030488">
    <property type="term" value="P:tRNA methylation"/>
    <property type="evidence" value="ECO:0000318"/>
    <property type="project" value="GO_Central"/>
</dbReference>
<dbReference type="InterPro" id="IPR051973">
    <property type="entry name" value="tRNA_Anticodon_Mtase-Reg"/>
</dbReference>
<dbReference type="Proteomes" id="UP000006727">
    <property type="component" value="Chromosome 3"/>
</dbReference>